<evidence type="ECO:0000259" key="6">
    <source>
        <dbReference type="PROSITE" id="PS51443"/>
    </source>
</evidence>
<dbReference type="GO" id="GO:0046938">
    <property type="term" value="P:phytochelatin biosynthetic process"/>
    <property type="evidence" value="ECO:0007669"/>
    <property type="project" value="InterPro"/>
</dbReference>
<dbReference type="InterPro" id="IPR007719">
    <property type="entry name" value="PCS_N"/>
</dbReference>
<organism evidence="7 8">
    <name type="scientific">Pseudanabaena frigida</name>
    <dbReference type="NCBI Taxonomy" id="945775"/>
    <lineage>
        <taxon>Bacteria</taxon>
        <taxon>Bacillati</taxon>
        <taxon>Cyanobacteriota</taxon>
        <taxon>Cyanophyceae</taxon>
        <taxon>Pseudanabaenales</taxon>
        <taxon>Pseudanabaenaceae</taxon>
        <taxon>Pseudanabaena</taxon>
    </lineage>
</organism>
<feature type="domain" description="Peptidase C83" evidence="6">
    <location>
        <begin position="17"/>
        <end position="124"/>
    </location>
</feature>
<dbReference type="Pfam" id="PF05023">
    <property type="entry name" value="Phytochelatin"/>
    <property type="match status" value="1"/>
</dbReference>
<dbReference type="GO" id="GO:0016756">
    <property type="term" value="F:glutathione gamma-glutamylcysteinyltransferase activity"/>
    <property type="evidence" value="ECO:0007669"/>
    <property type="project" value="UniProtKB-EC"/>
</dbReference>
<feature type="non-terminal residue" evidence="7">
    <location>
        <position position="124"/>
    </location>
</feature>
<evidence type="ECO:0000313" key="8">
    <source>
        <dbReference type="Proteomes" id="UP000249467"/>
    </source>
</evidence>
<dbReference type="EMBL" id="QBML01000018">
    <property type="protein sequence ID" value="PZO39383.1"/>
    <property type="molecule type" value="Genomic_DNA"/>
</dbReference>
<dbReference type="GO" id="GO:0010038">
    <property type="term" value="P:response to metal ion"/>
    <property type="evidence" value="ECO:0007669"/>
    <property type="project" value="InterPro"/>
</dbReference>
<dbReference type="InterPro" id="IPR038156">
    <property type="entry name" value="PCS_N_sf"/>
</dbReference>
<accession>A0A2W4W2U6</accession>
<dbReference type="SUPFAM" id="SSF54001">
    <property type="entry name" value="Cysteine proteinases"/>
    <property type="match status" value="1"/>
</dbReference>
<keyword evidence="4" id="KW-0479">Metal-binding</keyword>
<gene>
    <name evidence="7" type="ORF">DCF19_14050</name>
</gene>
<dbReference type="InterPro" id="IPR040409">
    <property type="entry name" value="PCS-like"/>
</dbReference>
<dbReference type="InterPro" id="IPR038765">
    <property type="entry name" value="Papain-like_cys_pep_sf"/>
</dbReference>
<proteinExistence type="predicted"/>
<evidence type="ECO:0000256" key="2">
    <source>
        <dbReference type="ARBA" id="ARBA00022539"/>
    </source>
</evidence>
<dbReference type="Proteomes" id="UP000249467">
    <property type="component" value="Unassembled WGS sequence"/>
</dbReference>
<dbReference type="AlphaFoldDB" id="A0A2W4W2U6"/>
<protein>
    <recommendedName>
        <fullName evidence="1">glutathione gamma-glutamylcysteinyltransferase</fullName>
        <ecNumber evidence="1">2.3.2.15</ecNumber>
    </recommendedName>
</protein>
<dbReference type="GO" id="GO:0046872">
    <property type="term" value="F:metal ion binding"/>
    <property type="evidence" value="ECO:0007669"/>
    <property type="project" value="UniProtKB-KW"/>
</dbReference>
<feature type="signal peptide" evidence="5">
    <location>
        <begin position="1"/>
        <end position="24"/>
    </location>
</feature>
<keyword evidence="2" id="KW-0104">Cadmium</keyword>
<evidence type="ECO:0000256" key="4">
    <source>
        <dbReference type="ARBA" id="ARBA00022723"/>
    </source>
</evidence>
<evidence type="ECO:0000256" key="5">
    <source>
        <dbReference type="SAM" id="SignalP"/>
    </source>
</evidence>
<dbReference type="PROSITE" id="PS51443">
    <property type="entry name" value="PCS"/>
    <property type="match status" value="1"/>
</dbReference>
<feature type="chain" id="PRO_5015894171" description="glutathione gamma-glutamylcysteinyltransferase" evidence="5">
    <location>
        <begin position="25"/>
        <end position="124"/>
    </location>
</feature>
<keyword evidence="5" id="KW-0732">Signal</keyword>
<dbReference type="PANTHER" id="PTHR33447">
    <property type="entry name" value="GLUTATHIONE GAMMA-GLUTAMYLCYSTEINYLTRANSFERASE"/>
    <property type="match status" value="1"/>
</dbReference>
<dbReference type="Gene3D" id="3.90.70.30">
    <property type="entry name" value="Phytochelatin synthase, N-terminal domain"/>
    <property type="match status" value="1"/>
</dbReference>
<reference evidence="7 8" key="1">
    <citation type="submission" date="2018-04" db="EMBL/GenBank/DDBJ databases">
        <authorList>
            <person name="Go L.Y."/>
            <person name="Mitchell J.A."/>
        </authorList>
    </citation>
    <scope>NUCLEOTIDE SEQUENCE [LARGE SCALE GENOMIC DNA]</scope>
    <source>
        <strain evidence="7">ULC066bin1</strain>
    </source>
</reference>
<evidence type="ECO:0000313" key="7">
    <source>
        <dbReference type="EMBL" id="PZO39383.1"/>
    </source>
</evidence>
<comment type="caution">
    <text evidence="7">The sequence shown here is derived from an EMBL/GenBank/DDBJ whole genome shotgun (WGS) entry which is preliminary data.</text>
</comment>
<dbReference type="EC" id="2.3.2.15" evidence="1"/>
<evidence type="ECO:0000256" key="3">
    <source>
        <dbReference type="ARBA" id="ARBA00022679"/>
    </source>
</evidence>
<sequence length="124" mass="13858">MKLFAITIQALILSLSITGSSSLAQTLELPSNLIPFNSVDEEKLLINSENRTDYFPLSIHFITQQNQAFCGVASMVMVLNALNIPAPEAPEYPKFRTFTQDNFFNNEKTSKVTSANALRRRGMN</sequence>
<keyword evidence="3 7" id="KW-0808">Transferase</keyword>
<evidence type="ECO:0000256" key="1">
    <source>
        <dbReference type="ARBA" id="ARBA00012468"/>
    </source>
</evidence>
<name>A0A2W4W2U6_9CYAN</name>
<reference evidence="7 8" key="2">
    <citation type="submission" date="2018-06" db="EMBL/GenBank/DDBJ databases">
        <title>Metagenomic assembly of (sub)arctic Cyanobacteria and their associated microbiome from non-axenic cultures.</title>
        <authorList>
            <person name="Baurain D."/>
        </authorList>
    </citation>
    <scope>NUCLEOTIDE SEQUENCE [LARGE SCALE GENOMIC DNA]</scope>
    <source>
        <strain evidence="7">ULC066bin1</strain>
    </source>
</reference>